<evidence type="ECO:0008006" key="4">
    <source>
        <dbReference type="Google" id="ProtNLM"/>
    </source>
</evidence>
<dbReference type="EMBL" id="VRMN01000034">
    <property type="protein sequence ID" value="KAA8490307.1"/>
    <property type="molecule type" value="Genomic_DNA"/>
</dbReference>
<evidence type="ECO:0000313" key="3">
    <source>
        <dbReference type="Proteomes" id="UP000324585"/>
    </source>
</evidence>
<dbReference type="OrthoDB" id="1909155at2759"/>
<proteinExistence type="predicted"/>
<dbReference type="AlphaFoldDB" id="A0A5J4YIL9"/>
<dbReference type="Gene3D" id="1.25.40.10">
    <property type="entry name" value="Tetratricopeptide repeat domain"/>
    <property type="match status" value="2"/>
</dbReference>
<sequence>MRGGSAHAVPSKHRCAKVFPVLPVEQRIYRVPPHPTKRSQPRKAGWDMRRQQHLWASWAAEWATMERQRHRGLCTSGRFRRLVSRPAPSLVLSAQGAARPVRQEGSTESLNTQLEFALQHRKAGPEDAQKVLDAAHGTKYDYWTLLFLMRAASNASLDDARRTLPFMVRALQNARRDGVGFHAIVLKHLVPVALRAGKVNISVAVKNLIQKQPEYSVVSALEMKLLIKQFAAMHRTKWMRAAFDELVLVHGHDSVDSDAFSHLLEGYLKNEEPDAAMEVWKMMRNEPFLQRIQMNSGKLELGARMCRETTVTDGLYDITEYIADMYREKARRRVRFVPTNDALHNLASAFIRRTHWDRALSCLQRMQSLQYRIHAWIVRQFVATCVRDMDLRDLPKLAITLSMCEPGRFASSDEQRLDILHAIIDAIYMGVIKGALEPKAAASAGKEVFSRWPRLVEDKSTTSAIMYMNTLGNNLEYAVRTADIHHMKFGKQGMLHTFAYKTFVRRCVQREIKRNTLAKFPMRLIFRESHKEKTDASLRVKLTVLFMHELGRLHRLDLCTALYEKYVRLYKLNPHVMTSYMYVLGMASRPAEAIVTLKRMHEAHGRPKDGITYSALASVVLVNGREDRLSVDIMTQLLKYIDGYLSNIPDAATRRAGLDALRERASAEAHNPLVQMELFRARRRAKHVDKLQRKADAIRALLSSKVAAA</sequence>
<dbReference type="Pfam" id="PF01535">
    <property type="entry name" value="PPR"/>
    <property type="match status" value="1"/>
</dbReference>
<organism evidence="2 3">
    <name type="scientific">Porphyridium purpureum</name>
    <name type="common">Red alga</name>
    <name type="synonym">Porphyridium cruentum</name>
    <dbReference type="NCBI Taxonomy" id="35688"/>
    <lineage>
        <taxon>Eukaryota</taxon>
        <taxon>Rhodophyta</taxon>
        <taxon>Bangiophyceae</taxon>
        <taxon>Porphyridiales</taxon>
        <taxon>Porphyridiaceae</taxon>
        <taxon>Porphyridium</taxon>
    </lineage>
</organism>
<evidence type="ECO:0000256" key="1">
    <source>
        <dbReference type="PROSITE-ProRule" id="PRU00708"/>
    </source>
</evidence>
<accession>A0A5J4YIL9</accession>
<gene>
    <name evidence="2" type="ORF">FVE85_1228</name>
</gene>
<dbReference type="InterPro" id="IPR002885">
    <property type="entry name" value="PPR_rpt"/>
</dbReference>
<dbReference type="PROSITE" id="PS51375">
    <property type="entry name" value="PPR"/>
    <property type="match status" value="1"/>
</dbReference>
<protein>
    <recommendedName>
        <fullName evidence="4">Pentatricopeptide repeat-containing protein</fullName>
    </recommendedName>
</protein>
<feature type="repeat" description="PPR" evidence="1">
    <location>
        <begin position="256"/>
        <end position="290"/>
    </location>
</feature>
<comment type="caution">
    <text evidence="2">The sequence shown here is derived from an EMBL/GenBank/DDBJ whole genome shotgun (WGS) entry which is preliminary data.</text>
</comment>
<keyword evidence="3" id="KW-1185">Reference proteome</keyword>
<reference evidence="3" key="1">
    <citation type="journal article" date="2019" name="Nat. Commun.">
        <title>Expansion of phycobilisome linker gene families in mesophilic red algae.</title>
        <authorList>
            <person name="Lee J."/>
            <person name="Kim D."/>
            <person name="Bhattacharya D."/>
            <person name="Yoon H.S."/>
        </authorList>
    </citation>
    <scope>NUCLEOTIDE SEQUENCE [LARGE SCALE GENOMIC DNA]</scope>
    <source>
        <strain evidence="3">CCMP 1328</strain>
    </source>
</reference>
<dbReference type="Proteomes" id="UP000324585">
    <property type="component" value="Unassembled WGS sequence"/>
</dbReference>
<evidence type="ECO:0000313" key="2">
    <source>
        <dbReference type="EMBL" id="KAA8490307.1"/>
    </source>
</evidence>
<name>A0A5J4YIL9_PORPP</name>
<dbReference type="InterPro" id="IPR011990">
    <property type="entry name" value="TPR-like_helical_dom_sf"/>
</dbReference>